<dbReference type="InterPro" id="IPR013324">
    <property type="entry name" value="RNA_pol_sigma_r3/r4-like"/>
</dbReference>
<dbReference type="SUPFAM" id="SSF88659">
    <property type="entry name" value="Sigma3 and sigma4 domains of RNA polymerase sigma factors"/>
    <property type="match status" value="1"/>
</dbReference>
<dbReference type="PANTHER" id="PTHR43133">
    <property type="entry name" value="RNA POLYMERASE ECF-TYPE SIGMA FACTO"/>
    <property type="match status" value="1"/>
</dbReference>
<evidence type="ECO:0000256" key="1">
    <source>
        <dbReference type="ARBA" id="ARBA00010641"/>
    </source>
</evidence>
<feature type="domain" description="RNA polymerase sigma factor 70 region 4 type 2" evidence="7">
    <location>
        <begin position="144"/>
        <end position="194"/>
    </location>
</feature>
<dbReference type="Proteomes" id="UP000197446">
    <property type="component" value="Unassembled WGS sequence"/>
</dbReference>
<evidence type="ECO:0000256" key="5">
    <source>
        <dbReference type="ARBA" id="ARBA00023163"/>
    </source>
</evidence>
<dbReference type="SUPFAM" id="SSF88946">
    <property type="entry name" value="Sigma2 domain of RNA polymerase sigma factors"/>
    <property type="match status" value="1"/>
</dbReference>
<dbReference type="Pfam" id="PF08281">
    <property type="entry name" value="Sigma70_r4_2"/>
    <property type="match status" value="1"/>
</dbReference>
<dbReference type="GO" id="GO:0006352">
    <property type="term" value="P:DNA-templated transcription initiation"/>
    <property type="evidence" value="ECO:0007669"/>
    <property type="project" value="InterPro"/>
</dbReference>
<dbReference type="InterPro" id="IPR036388">
    <property type="entry name" value="WH-like_DNA-bd_sf"/>
</dbReference>
<dbReference type="InterPro" id="IPR013325">
    <property type="entry name" value="RNA_pol_sigma_r2"/>
</dbReference>
<dbReference type="Gene3D" id="1.10.10.10">
    <property type="entry name" value="Winged helix-like DNA-binding domain superfamily/Winged helix DNA-binding domain"/>
    <property type="match status" value="1"/>
</dbReference>
<dbReference type="InterPro" id="IPR013249">
    <property type="entry name" value="RNA_pol_sigma70_r4_t2"/>
</dbReference>
<evidence type="ECO:0000259" key="7">
    <source>
        <dbReference type="Pfam" id="PF08281"/>
    </source>
</evidence>
<proteinExistence type="inferred from homology"/>
<evidence type="ECO:0000259" key="6">
    <source>
        <dbReference type="Pfam" id="PF04542"/>
    </source>
</evidence>
<name>A0A254N3W3_9BURK</name>
<dbReference type="Pfam" id="PF04542">
    <property type="entry name" value="Sigma70_r2"/>
    <property type="match status" value="1"/>
</dbReference>
<comment type="similarity">
    <text evidence="1">Belongs to the sigma-70 factor family. ECF subfamily.</text>
</comment>
<evidence type="ECO:0000313" key="8">
    <source>
        <dbReference type="EMBL" id="OWR00790.1"/>
    </source>
</evidence>
<evidence type="ECO:0000256" key="3">
    <source>
        <dbReference type="ARBA" id="ARBA00023082"/>
    </source>
</evidence>
<organism evidence="8 9">
    <name type="scientific">Roseateles puraquae</name>
    <dbReference type="NCBI Taxonomy" id="431059"/>
    <lineage>
        <taxon>Bacteria</taxon>
        <taxon>Pseudomonadati</taxon>
        <taxon>Pseudomonadota</taxon>
        <taxon>Betaproteobacteria</taxon>
        <taxon>Burkholderiales</taxon>
        <taxon>Sphaerotilaceae</taxon>
        <taxon>Roseateles</taxon>
    </lineage>
</organism>
<dbReference type="OrthoDB" id="9782108at2"/>
<evidence type="ECO:0000256" key="2">
    <source>
        <dbReference type="ARBA" id="ARBA00023015"/>
    </source>
</evidence>
<dbReference type="InterPro" id="IPR007627">
    <property type="entry name" value="RNA_pol_sigma70_r2"/>
</dbReference>
<dbReference type="Gene3D" id="1.10.1740.10">
    <property type="match status" value="1"/>
</dbReference>
<keyword evidence="4" id="KW-0238">DNA-binding</keyword>
<dbReference type="AlphaFoldDB" id="A0A254N3W3"/>
<sequence>MSRATDPLRNDTPDAAVQAISAEALIALRADMLKFARLQVRNAETAEDLVQESIEAALKQSSTFAGRSTLKTWVFAILRNRIIDHVRQAGRTVPISSLLEEDDSWIERQDALFSEKGAWRESARPKTWPAPEESMESKQFWRVFEACLDHLPPNTGRVFMMREFLGFDTEEICAQLSITSTNLHVILHRARHKLRGCMEMGWGRPGETAC</sequence>
<dbReference type="NCBIfam" id="TIGR02943">
    <property type="entry name" value="Sig70_famx1"/>
    <property type="match status" value="1"/>
</dbReference>
<keyword evidence="9" id="KW-1185">Reference proteome</keyword>
<protein>
    <submittedName>
        <fullName evidence="8">RNA polymerase subunit sigma</fullName>
    </submittedName>
</protein>
<dbReference type="GO" id="GO:0003677">
    <property type="term" value="F:DNA binding"/>
    <property type="evidence" value="ECO:0007669"/>
    <property type="project" value="UniProtKB-KW"/>
</dbReference>
<comment type="caution">
    <text evidence="8">The sequence shown here is derived from an EMBL/GenBank/DDBJ whole genome shotgun (WGS) entry which is preliminary data.</text>
</comment>
<dbReference type="EMBL" id="NISI01000014">
    <property type="protein sequence ID" value="OWR00790.1"/>
    <property type="molecule type" value="Genomic_DNA"/>
</dbReference>
<dbReference type="InterPro" id="IPR039425">
    <property type="entry name" value="RNA_pol_sigma-70-like"/>
</dbReference>
<dbReference type="NCBIfam" id="TIGR02937">
    <property type="entry name" value="sigma70-ECF"/>
    <property type="match status" value="1"/>
</dbReference>
<dbReference type="InterPro" id="IPR014289">
    <property type="entry name" value="RNA_pol_sigma-24-rel"/>
</dbReference>
<gene>
    <name evidence="8" type="ORF">CDO81_23935</name>
</gene>
<accession>A0A254N3W3</accession>
<reference evidence="8 9" key="1">
    <citation type="journal article" date="2007" name="Int. J. Syst. Evol. Microbiol.">
        <title>Description of Pelomonas aquatica sp. nov. and Pelomonas puraquae sp. nov., isolated from industrial and haemodialysis water.</title>
        <authorList>
            <person name="Gomila M."/>
            <person name="Bowien B."/>
            <person name="Falsen E."/>
            <person name="Moore E.R."/>
            <person name="Lalucat J."/>
        </authorList>
    </citation>
    <scope>NUCLEOTIDE SEQUENCE [LARGE SCALE GENOMIC DNA]</scope>
    <source>
        <strain evidence="8 9">CCUG 52769</strain>
    </source>
</reference>
<evidence type="ECO:0000313" key="9">
    <source>
        <dbReference type="Proteomes" id="UP000197446"/>
    </source>
</evidence>
<keyword evidence="3" id="KW-0731">Sigma factor</keyword>
<dbReference type="RefSeq" id="WP_088485775.1">
    <property type="nucleotide sequence ID" value="NZ_NISI01000014.1"/>
</dbReference>
<keyword evidence="5" id="KW-0804">Transcription</keyword>
<feature type="domain" description="RNA polymerase sigma-70 region 2" evidence="6">
    <location>
        <begin position="31"/>
        <end position="92"/>
    </location>
</feature>
<dbReference type="PANTHER" id="PTHR43133:SF8">
    <property type="entry name" value="RNA POLYMERASE SIGMA FACTOR HI_1459-RELATED"/>
    <property type="match status" value="1"/>
</dbReference>
<dbReference type="InterPro" id="IPR014284">
    <property type="entry name" value="RNA_pol_sigma-70_dom"/>
</dbReference>
<dbReference type="GO" id="GO:0016987">
    <property type="term" value="F:sigma factor activity"/>
    <property type="evidence" value="ECO:0007669"/>
    <property type="project" value="UniProtKB-KW"/>
</dbReference>
<keyword evidence="2" id="KW-0805">Transcription regulation</keyword>
<evidence type="ECO:0000256" key="4">
    <source>
        <dbReference type="ARBA" id="ARBA00023125"/>
    </source>
</evidence>